<proteinExistence type="predicted"/>
<dbReference type="EMBL" id="FOHE01000015">
    <property type="protein sequence ID" value="SET57352.1"/>
    <property type="molecule type" value="Genomic_DNA"/>
</dbReference>
<dbReference type="OrthoDB" id="2864574at2"/>
<sequence length="150" mass="17811">MDFLMDQILFYTSEKYEEVYIHLNTKFDVKYQDLFSICASIGFKNNRRSPIETRGREFRSNYFNTSQRATIYSILLGDPELGKNIEQFDDNEFRRQARKRLEEYAEGGMEILISEVFGNRWDGNKLDPNYSEYEIDILGYIYSDAQAIPF</sequence>
<dbReference type="AlphaFoldDB" id="A0A1I0FGK1"/>
<keyword evidence="2" id="KW-1185">Reference proteome</keyword>
<dbReference type="Proteomes" id="UP000198618">
    <property type="component" value="Unassembled WGS sequence"/>
</dbReference>
<gene>
    <name evidence="1" type="ORF">SAMN05216389_11543</name>
</gene>
<reference evidence="1 2" key="1">
    <citation type="submission" date="2016-10" db="EMBL/GenBank/DDBJ databases">
        <authorList>
            <person name="de Groot N.N."/>
        </authorList>
    </citation>
    <scope>NUCLEOTIDE SEQUENCE [LARGE SCALE GENOMIC DNA]</scope>
    <source>
        <strain evidence="1 2">IBRC-M 10780</strain>
    </source>
</reference>
<protein>
    <submittedName>
        <fullName evidence="1">Uncharacterized protein</fullName>
    </submittedName>
</protein>
<organism evidence="1 2">
    <name type="scientific">Oceanobacillus limi</name>
    <dbReference type="NCBI Taxonomy" id="930131"/>
    <lineage>
        <taxon>Bacteria</taxon>
        <taxon>Bacillati</taxon>
        <taxon>Bacillota</taxon>
        <taxon>Bacilli</taxon>
        <taxon>Bacillales</taxon>
        <taxon>Bacillaceae</taxon>
        <taxon>Oceanobacillus</taxon>
    </lineage>
</organism>
<accession>A0A1I0FGK1</accession>
<dbReference type="RefSeq" id="WP_090871238.1">
    <property type="nucleotide sequence ID" value="NZ_FOHE01000015.1"/>
</dbReference>
<name>A0A1I0FGK1_9BACI</name>
<evidence type="ECO:0000313" key="2">
    <source>
        <dbReference type="Proteomes" id="UP000198618"/>
    </source>
</evidence>
<evidence type="ECO:0000313" key="1">
    <source>
        <dbReference type="EMBL" id="SET57352.1"/>
    </source>
</evidence>
<dbReference type="STRING" id="930131.SAMN05216389_11543"/>